<dbReference type="Proteomes" id="UP000252792">
    <property type="component" value="Unassembled WGS sequence"/>
</dbReference>
<name>A0A366J2E4_9GAMM</name>
<keyword evidence="3" id="KW-1185">Reference proteome</keyword>
<reference evidence="2 3" key="1">
    <citation type="submission" date="2018-06" db="EMBL/GenBank/DDBJ databases">
        <title>Genomic Encyclopedia of Type Strains, Phase III (KMG-III): the genomes of soil and plant-associated and newly described type strains.</title>
        <authorList>
            <person name="Whitman W."/>
        </authorList>
    </citation>
    <scope>NUCLEOTIDE SEQUENCE [LARGE SCALE GENOMIC DNA]</scope>
    <source>
        <strain evidence="2 3">CECT 7377</strain>
    </source>
</reference>
<gene>
    <name evidence="2" type="ORF">DFP80_11143</name>
</gene>
<protein>
    <submittedName>
        <fullName evidence="2">Uncharacterized protein</fullName>
    </submittedName>
</protein>
<keyword evidence="1" id="KW-0472">Membrane</keyword>
<dbReference type="AlphaFoldDB" id="A0A366J2E4"/>
<organism evidence="2 3">
    <name type="scientific">Marinomonas rhizomae</name>
    <dbReference type="NCBI Taxonomy" id="491948"/>
    <lineage>
        <taxon>Bacteria</taxon>
        <taxon>Pseudomonadati</taxon>
        <taxon>Pseudomonadota</taxon>
        <taxon>Gammaproteobacteria</taxon>
        <taxon>Oceanospirillales</taxon>
        <taxon>Oceanospirillaceae</taxon>
        <taxon>Marinomonas</taxon>
    </lineage>
</organism>
<keyword evidence="1" id="KW-1133">Transmembrane helix</keyword>
<proteinExistence type="predicted"/>
<dbReference type="RefSeq" id="WP_147243854.1">
    <property type="nucleotide sequence ID" value="NZ_QNSE01000011.1"/>
</dbReference>
<evidence type="ECO:0000313" key="2">
    <source>
        <dbReference type="EMBL" id="RBP80520.1"/>
    </source>
</evidence>
<evidence type="ECO:0000313" key="3">
    <source>
        <dbReference type="Proteomes" id="UP000252792"/>
    </source>
</evidence>
<dbReference type="OrthoDB" id="5861801at2"/>
<keyword evidence="1" id="KW-0812">Transmembrane</keyword>
<comment type="caution">
    <text evidence="2">The sequence shown here is derived from an EMBL/GenBank/DDBJ whole genome shotgun (WGS) entry which is preliminary data.</text>
</comment>
<evidence type="ECO:0000256" key="1">
    <source>
        <dbReference type="SAM" id="Phobius"/>
    </source>
</evidence>
<sequence>MNFFKRWMLKSLLKKPAPDRIPRSGEKAKDVNCNVVYIRAKNESWTILWNKIDSKGVIGKVWLNQEEFEELSIPWPWLSDYELDITHFYGVYDLRYSSIPQYFFEGILPWDKLKIVLGKVQQFLFNRKELVRSERIETLKIILEEAIENRNFTVSSVSLSGMLYTQRWVFHPDKTRQLAYNDLLLKSLEESGELQAIQYGYKLSPKALVTISAYEEDQKRHRDNLAQSNAAKWLTFALIIVGLIQAGVTYYGVYKNGS</sequence>
<dbReference type="EMBL" id="QNSE01000011">
    <property type="protein sequence ID" value="RBP80520.1"/>
    <property type="molecule type" value="Genomic_DNA"/>
</dbReference>
<accession>A0A366J2E4</accession>
<feature type="transmembrane region" description="Helical" evidence="1">
    <location>
        <begin position="230"/>
        <end position="253"/>
    </location>
</feature>